<dbReference type="Proteomes" id="UP000276587">
    <property type="component" value="Unassembled WGS sequence"/>
</dbReference>
<protein>
    <submittedName>
        <fullName evidence="1">Uncharacterized protein</fullName>
    </submittedName>
</protein>
<keyword evidence="2" id="KW-1185">Reference proteome</keyword>
<proteinExistence type="predicted"/>
<evidence type="ECO:0000313" key="1">
    <source>
        <dbReference type="EMBL" id="RMP11871.1"/>
    </source>
</evidence>
<reference evidence="1 2" key="1">
    <citation type="submission" date="2018-08" db="EMBL/GenBank/DDBJ databases">
        <title>Recombination of ecologically and evolutionarily significant loci maintains genetic cohesion in the Pseudomonas syringae species complex.</title>
        <authorList>
            <person name="Dillon M."/>
            <person name="Thakur S."/>
            <person name="Almeida R.N.D."/>
            <person name="Weir B.S."/>
            <person name="Guttman D.S."/>
        </authorList>
    </citation>
    <scope>NUCLEOTIDE SEQUENCE [LARGE SCALE GENOMIC DNA]</scope>
    <source>
        <strain evidence="1 2">ICMP 3555</strain>
    </source>
</reference>
<comment type="caution">
    <text evidence="1">The sequence shown here is derived from an EMBL/GenBank/DDBJ whole genome shotgun (WGS) entry which is preliminary data.</text>
</comment>
<dbReference type="EMBL" id="RBQF01000096">
    <property type="protein sequence ID" value="RMP11871.1"/>
    <property type="molecule type" value="Genomic_DNA"/>
</dbReference>
<organism evidence="1 2">
    <name type="scientific">Pseudomonas marginalis pv. marginalis</name>
    <dbReference type="NCBI Taxonomy" id="97473"/>
    <lineage>
        <taxon>Bacteria</taxon>
        <taxon>Pseudomonadati</taxon>
        <taxon>Pseudomonadota</taxon>
        <taxon>Gammaproteobacteria</taxon>
        <taxon>Pseudomonadales</taxon>
        <taxon>Pseudomonadaceae</taxon>
        <taxon>Pseudomonas</taxon>
    </lineage>
</organism>
<name>A0A3M3X0R4_PSEMA</name>
<gene>
    <name evidence="1" type="ORF">ALQ29_03394</name>
</gene>
<accession>A0A3M3X0R4</accession>
<evidence type="ECO:0000313" key="2">
    <source>
        <dbReference type="Proteomes" id="UP000276587"/>
    </source>
</evidence>
<dbReference type="AlphaFoldDB" id="A0A3M3X0R4"/>
<sequence>MLINWVNSGLYFKLEYRLEYCEKCSWPADDQLGRPL</sequence>